<dbReference type="Proteomes" id="UP000251889">
    <property type="component" value="Unassembled WGS sequence"/>
</dbReference>
<dbReference type="AlphaFoldDB" id="A0A364Y579"/>
<proteinExistence type="predicted"/>
<sequence length="105" mass="11957">MIDADGAVQHYSFSSHEFTREYPKRKTDLAFLLYLHSSKALNNIKSSELAQSLLLTLQESKTVTALTSESTYEFLFDEHFVLHVRKAGVKGNKMNEKSNMVANRT</sequence>
<evidence type="ECO:0000313" key="1">
    <source>
        <dbReference type="EMBL" id="RAW02019.1"/>
    </source>
</evidence>
<reference evidence="1 2" key="1">
    <citation type="submission" date="2018-06" db="EMBL/GenBank/DDBJ databases">
        <title>Chryseolinea flavus sp. nov., a member of the phylum Bacteroidetes isolated from soil.</title>
        <authorList>
            <person name="Li Y."/>
            <person name="Wang J."/>
        </authorList>
    </citation>
    <scope>NUCLEOTIDE SEQUENCE [LARGE SCALE GENOMIC DNA]</scope>
    <source>
        <strain evidence="1 2">SDU1-6</strain>
    </source>
</reference>
<dbReference type="RefSeq" id="WP_112745844.1">
    <property type="nucleotide sequence ID" value="NZ_QMFY01000002.1"/>
</dbReference>
<keyword evidence="2" id="KW-1185">Reference proteome</keyword>
<organism evidence="1 2">
    <name type="scientific">Pseudochryseolinea flava</name>
    <dbReference type="NCBI Taxonomy" id="2059302"/>
    <lineage>
        <taxon>Bacteria</taxon>
        <taxon>Pseudomonadati</taxon>
        <taxon>Bacteroidota</taxon>
        <taxon>Cytophagia</taxon>
        <taxon>Cytophagales</taxon>
        <taxon>Fulvivirgaceae</taxon>
        <taxon>Pseudochryseolinea</taxon>
    </lineage>
</organism>
<accession>A0A364Y579</accession>
<comment type="caution">
    <text evidence="1">The sequence shown here is derived from an EMBL/GenBank/DDBJ whole genome shotgun (WGS) entry which is preliminary data.</text>
</comment>
<evidence type="ECO:0000313" key="2">
    <source>
        <dbReference type="Proteomes" id="UP000251889"/>
    </source>
</evidence>
<protein>
    <submittedName>
        <fullName evidence="1">Uncharacterized protein</fullName>
    </submittedName>
</protein>
<gene>
    <name evidence="1" type="ORF">DQQ10_05540</name>
</gene>
<name>A0A364Y579_9BACT</name>
<dbReference type="EMBL" id="QMFY01000002">
    <property type="protein sequence ID" value="RAW02019.1"/>
    <property type="molecule type" value="Genomic_DNA"/>
</dbReference>